<dbReference type="Pfam" id="PF04116">
    <property type="entry name" value="FA_hydroxylase"/>
    <property type="match status" value="1"/>
</dbReference>
<comment type="caution">
    <text evidence="9">The sequence shown here is derived from an EMBL/GenBank/DDBJ whole genome shotgun (WGS) entry which is preliminary data.</text>
</comment>
<keyword evidence="5" id="KW-0443">Lipid metabolism</keyword>
<evidence type="ECO:0000313" key="10">
    <source>
        <dbReference type="Proteomes" id="UP000650424"/>
    </source>
</evidence>
<feature type="transmembrane region" description="Helical" evidence="7">
    <location>
        <begin position="53"/>
        <end position="81"/>
    </location>
</feature>
<evidence type="ECO:0000256" key="3">
    <source>
        <dbReference type="ARBA" id="ARBA00022989"/>
    </source>
</evidence>
<dbReference type="InterPro" id="IPR006694">
    <property type="entry name" value="Fatty_acid_hydroxylase"/>
</dbReference>
<evidence type="ECO:0000259" key="8">
    <source>
        <dbReference type="Pfam" id="PF04116"/>
    </source>
</evidence>
<organism evidence="9 10">
    <name type="scientific">Undibacterium hunanense</name>
    <dbReference type="NCBI Taxonomy" id="2762292"/>
    <lineage>
        <taxon>Bacteria</taxon>
        <taxon>Pseudomonadati</taxon>
        <taxon>Pseudomonadota</taxon>
        <taxon>Betaproteobacteria</taxon>
        <taxon>Burkholderiales</taxon>
        <taxon>Oxalobacteraceae</taxon>
        <taxon>Undibacterium</taxon>
    </lineage>
</organism>
<keyword evidence="6 7" id="KW-0472">Membrane</keyword>
<dbReference type="Proteomes" id="UP000650424">
    <property type="component" value="Unassembled WGS sequence"/>
</dbReference>
<gene>
    <name evidence="9" type="ORF">H8L32_26645</name>
</gene>
<protein>
    <submittedName>
        <fullName evidence="9">Sterol desaturase family protein</fullName>
    </submittedName>
</protein>
<evidence type="ECO:0000256" key="5">
    <source>
        <dbReference type="ARBA" id="ARBA00023098"/>
    </source>
</evidence>
<feature type="transmembrane region" description="Helical" evidence="7">
    <location>
        <begin position="87"/>
        <end position="106"/>
    </location>
</feature>
<evidence type="ECO:0000256" key="7">
    <source>
        <dbReference type="SAM" id="Phobius"/>
    </source>
</evidence>
<reference evidence="9 10" key="1">
    <citation type="submission" date="2020-08" db="EMBL/GenBank/DDBJ databases">
        <title>Novel species isolated from subtropical streams in China.</title>
        <authorList>
            <person name="Lu H."/>
        </authorList>
    </citation>
    <scope>NUCLEOTIDE SEQUENCE [LARGE SCALE GENOMIC DNA]</scope>
    <source>
        <strain evidence="9 10">CY18W</strain>
    </source>
</reference>
<dbReference type="PANTHER" id="PTHR21624">
    <property type="entry name" value="STEROL DESATURASE-RELATED PROTEIN"/>
    <property type="match status" value="1"/>
</dbReference>
<feature type="transmembrane region" description="Helical" evidence="7">
    <location>
        <begin position="156"/>
        <end position="178"/>
    </location>
</feature>
<evidence type="ECO:0000256" key="6">
    <source>
        <dbReference type="ARBA" id="ARBA00023136"/>
    </source>
</evidence>
<evidence type="ECO:0000256" key="2">
    <source>
        <dbReference type="ARBA" id="ARBA00022692"/>
    </source>
</evidence>
<keyword evidence="2 7" id="KW-0812">Transmembrane</keyword>
<evidence type="ECO:0000313" key="9">
    <source>
        <dbReference type="EMBL" id="MBC3921070.1"/>
    </source>
</evidence>
<dbReference type="RefSeq" id="WP_186950904.1">
    <property type="nucleotide sequence ID" value="NZ_JACOGF010000024.1"/>
</dbReference>
<sequence>MITVSWFGYAPGREGLLTPVIFLPVFGVAVMLERWFPFEPAWNGRWKDNRQDAAFFLLAQPVIAIAEAAAMALGVSAATWLSSAFGILYWPAGWPVSVQVILAMLAHDLLPYWYHRISHETGGWLWRVHAIHHAPSRMYSLNFVRFHPVNSFLSSFLMLLPMVALGVPACVIFLIAMISKVHSLLSHTNFGFRLGPLNWVFSMAELHRWHHTRDMRQANANYGATLIFWDILFGTRNLPEADIRKSELGINEPQSVPSRFCDQICMRISH</sequence>
<keyword evidence="4" id="KW-0560">Oxidoreductase</keyword>
<dbReference type="PANTHER" id="PTHR21624:SF1">
    <property type="entry name" value="ALKYLGLYCEROL MONOOXYGENASE"/>
    <property type="match status" value="1"/>
</dbReference>
<comment type="subcellular location">
    <subcellularLocation>
        <location evidence="1">Endomembrane system</location>
        <topology evidence="1">Multi-pass membrane protein</topology>
    </subcellularLocation>
</comment>
<keyword evidence="10" id="KW-1185">Reference proteome</keyword>
<evidence type="ECO:0000256" key="1">
    <source>
        <dbReference type="ARBA" id="ARBA00004127"/>
    </source>
</evidence>
<keyword evidence="3 7" id="KW-1133">Transmembrane helix</keyword>
<feature type="domain" description="Fatty acid hydroxylase" evidence="8">
    <location>
        <begin position="100"/>
        <end position="235"/>
    </location>
</feature>
<accession>A0ABR6ZYY0</accession>
<proteinExistence type="predicted"/>
<dbReference type="InterPro" id="IPR051689">
    <property type="entry name" value="Sterol_desaturase/TMEM195"/>
</dbReference>
<evidence type="ECO:0000256" key="4">
    <source>
        <dbReference type="ARBA" id="ARBA00023002"/>
    </source>
</evidence>
<feature type="transmembrane region" description="Helical" evidence="7">
    <location>
        <begin position="15"/>
        <end position="32"/>
    </location>
</feature>
<name>A0ABR6ZYY0_9BURK</name>
<dbReference type="EMBL" id="JACOGF010000024">
    <property type="protein sequence ID" value="MBC3921070.1"/>
    <property type="molecule type" value="Genomic_DNA"/>
</dbReference>